<evidence type="ECO:0000313" key="2">
    <source>
        <dbReference type="Proteomes" id="UP000005387"/>
    </source>
</evidence>
<sequence>MSSLTSVLLVRNSGTLALNKYKFNLYTYISEGGNWHVLVPNLLGKPLIAFGQKLSMELNAAVFVLEWHDDYIWKTLLIQNGEELAGIKLDLERPKRSKIQAVEAMRDFVLDEAAFDQFLNLVNQDASQLSIVGLEQGFQRMLIVGDLTEVNYDSLWSLNDTEIEAMRLHHIANKKGLDLKQLISKSFRSTLEEELSFSPICEDEAYKFVFYYHRVIDGYRFRLKVDAYHKGMIRSIIEGPYGYKMLGTISYHDEKELREKLAQYLSSNSHKEDILDMLNRKVESFEPENTYSSVVDGTLQTLGFVRTHTDEDLLRTGYIVSYQQVEGEDLIRFKHDQLMLNMDITHHQRQMDTYEIYRELPSGTGVVEPNIFNGFTNEAAFQARMNDFLQLIKAFYAQ</sequence>
<dbReference type="AlphaFoldDB" id="E0I870"/>
<dbReference type="EMBL" id="AEDD01000004">
    <property type="protein sequence ID" value="EFM11375.1"/>
    <property type="molecule type" value="Genomic_DNA"/>
</dbReference>
<accession>E0I870</accession>
<evidence type="ECO:0000313" key="1">
    <source>
        <dbReference type="EMBL" id="EFM11375.1"/>
    </source>
</evidence>
<name>E0I870_9BACL</name>
<keyword evidence="2" id="KW-1185">Reference proteome</keyword>
<dbReference type="STRING" id="717606.PaecuDRAFT_1821"/>
<protein>
    <submittedName>
        <fullName evidence="1">Uncharacterized protein</fullName>
    </submittedName>
</protein>
<gene>
    <name evidence="1" type="ORF">PaecuDRAFT_1821</name>
</gene>
<proteinExistence type="predicted"/>
<dbReference type="RefSeq" id="WP_006037832.1">
    <property type="nucleotide sequence ID" value="NZ_AEDD01000004.1"/>
</dbReference>
<reference evidence="1 2" key="1">
    <citation type="submission" date="2010-07" db="EMBL/GenBank/DDBJ databases">
        <title>The draft genome of Paenibacillus curdlanolyticus YK9.</title>
        <authorList>
            <consortium name="US DOE Joint Genome Institute (JGI-PGF)"/>
            <person name="Lucas S."/>
            <person name="Copeland A."/>
            <person name="Lapidus A."/>
            <person name="Cheng J.-F."/>
            <person name="Bruce D."/>
            <person name="Goodwin L."/>
            <person name="Pitluck S."/>
            <person name="Land M.L."/>
            <person name="Hauser L."/>
            <person name="Chang Y.-J."/>
            <person name="Jeffries C."/>
            <person name="Anderson I.J."/>
            <person name="Johnson E."/>
            <person name="Loganathan U."/>
            <person name="Mulhopadhyay B."/>
            <person name="Kyrpides N."/>
            <person name="Woyke T.J."/>
        </authorList>
    </citation>
    <scope>NUCLEOTIDE SEQUENCE [LARGE SCALE GENOMIC DNA]</scope>
    <source>
        <strain evidence="1 2">YK9</strain>
    </source>
</reference>
<dbReference type="Proteomes" id="UP000005387">
    <property type="component" value="Unassembled WGS sequence"/>
</dbReference>
<organism evidence="1 2">
    <name type="scientific">Paenibacillus curdlanolyticus YK9</name>
    <dbReference type="NCBI Taxonomy" id="717606"/>
    <lineage>
        <taxon>Bacteria</taxon>
        <taxon>Bacillati</taxon>
        <taxon>Bacillota</taxon>
        <taxon>Bacilli</taxon>
        <taxon>Bacillales</taxon>
        <taxon>Paenibacillaceae</taxon>
        <taxon>Paenibacillus</taxon>
    </lineage>
</organism>